<name>A0ABD0NNN2_CIRMR</name>
<proteinExistence type="predicted"/>
<dbReference type="EMBL" id="JAMKFB020000021">
    <property type="protein sequence ID" value="KAL0162942.1"/>
    <property type="molecule type" value="Genomic_DNA"/>
</dbReference>
<accession>A0ABD0NNN2</accession>
<sequence>FPPYYKSSYTWDHVPATYDFRQMGFSPSLLQHASSLSEPSQPLDCSTHYSPTSNTYHCITCDK</sequence>
<evidence type="ECO:0000313" key="1">
    <source>
        <dbReference type="EMBL" id="KAL0162942.1"/>
    </source>
</evidence>
<keyword evidence="2" id="KW-1185">Reference proteome</keyword>
<reference evidence="1 2" key="1">
    <citation type="submission" date="2024-05" db="EMBL/GenBank/DDBJ databases">
        <title>Genome sequencing and assembly of Indian major carp, Cirrhinus mrigala (Hamilton, 1822).</title>
        <authorList>
            <person name="Mohindra V."/>
            <person name="Chowdhury L.M."/>
            <person name="Lal K."/>
            <person name="Jena J.K."/>
        </authorList>
    </citation>
    <scope>NUCLEOTIDE SEQUENCE [LARGE SCALE GENOMIC DNA]</scope>
    <source>
        <strain evidence="1">CM1030</strain>
        <tissue evidence="1">Blood</tissue>
    </source>
</reference>
<dbReference type="AlphaFoldDB" id="A0ABD0NNN2"/>
<protein>
    <submittedName>
        <fullName evidence="1">Uncharacterized protein</fullName>
    </submittedName>
</protein>
<evidence type="ECO:0000313" key="2">
    <source>
        <dbReference type="Proteomes" id="UP001529510"/>
    </source>
</evidence>
<feature type="non-terminal residue" evidence="1">
    <location>
        <position position="63"/>
    </location>
</feature>
<dbReference type="Proteomes" id="UP001529510">
    <property type="component" value="Unassembled WGS sequence"/>
</dbReference>
<comment type="caution">
    <text evidence="1">The sequence shown here is derived from an EMBL/GenBank/DDBJ whole genome shotgun (WGS) entry which is preliminary data.</text>
</comment>
<feature type="non-terminal residue" evidence="1">
    <location>
        <position position="1"/>
    </location>
</feature>
<organism evidence="1 2">
    <name type="scientific">Cirrhinus mrigala</name>
    <name type="common">Mrigala</name>
    <dbReference type="NCBI Taxonomy" id="683832"/>
    <lineage>
        <taxon>Eukaryota</taxon>
        <taxon>Metazoa</taxon>
        <taxon>Chordata</taxon>
        <taxon>Craniata</taxon>
        <taxon>Vertebrata</taxon>
        <taxon>Euteleostomi</taxon>
        <taxon>Actinopterygii</taxon>
        <taxon>Neopterygii</taxon>
        <taxon>Teleostei</taxon>
        <taxon>Ostariophysi</taxon>
        <taxon>Cypriniformes</taxon>
        <taxon>Cyprinidae</taxon>
        <taxon>Labeoninae</taxon>
        <taxon>Labeonini</taxon>
        <taxon>Cirrhinus</taxon>
    </lineage>
</organism>
<gene>
    <name evidence="1" type="ORF">M9458_042338</name>
</gene>